<dbReference type="Gene3D" id="1.10.1520.10">
    <property type="entry name" value="Ribonuclease III domain"/>
    <property type="match status" value="1"/>
</dbReference>
<reference evidence="3" key="3">
    <citation type="submission" date="2011-03" db="EMBL/GenBank/DDBJ databases">
        <title>Annotation of Magnaporthe poae ATCC 64411.</title>
        <authorList>
            <person name="Ma L.-J."/>
            <person name="Dead R."/>
            <person name="Young S.K."/>
            <person name="Zeng Q."/>
            <person name="Gargeya S."/>
            <person name="Fitzgerald M."/>
            <person name="Haas B."/>
            <person name="Abouelleil A."/>
            <person name="Alvarado L."/>
            <person name="Arachchi H.M."/>
            <person name="Berlin A."/>
            <person name="Brown A."/>
            <person name="Chapman S.B."/>
            <person name="Chen Z."/>
            <person name="Dunbar C."/>
            <person name="Freedman E."/>
            <person name="Gearin G."/>
            <person name="Gellesch M."/>
            <person name="Goldberg J."/>
            <person name="Griggs A."/>
            <person name="Gujja S."/>
            <person name="Heiman D."/>
            <person name="Howarth C."/>
            <person name="Larson L."/>
            <person name="Lui A."/>
            <person name="MacDonald P.J.P."/>
            <person name="Mehta T."/>
            <person name="Montmayeur A."/>
            <person name="Murphy C."/>
            <person name="Neiman D."/>
            <person name="Pearson M."/>
            <person name="Priest M."/>
            <person name="Roberts A."/>
            <person name="Saif S."/>
            <person name="Shea T."/>
            <person name="Shenoy N."/>
            <person name="Sisk P."/>
            <person name="Stolte C."/>
            <person name="Sykes S."/>
            <person name="Yandava C."/>
            <person name="Wortman J."/>
            <person name="Nusbaum C."/>
            <person name="Birren B."/>
        </authorList>
    </citation>
    <scope>NUCLEOTIDE SEQUENCE</scope>
    <source>
        <strain evidence="3">ATCC 64411</strain>
    </source>
</reference>
<dbReference type="GO" id="GO:0005762">
    <property type="term" value="C:mitochondrial large ribosomal subunit"/>
    <property type="evidence" value="ECO:0007669"/>
    <property type="project" value="InterPro"/>
</dbReference>
<dbReference type="VEuPathDB" id="FungiDB:MAPG_02940"/>
<reference evidence="4" key="4">
    <citation type="journal article" date="2015" name="G3 (Bethesda)">
        <title>Genome sequences of three phytopathogenic species of the Magnaporthaceae family of fungi.</title>
        <authorList>
            <person name="Okagaki L.H."/>
            <person name="Nunes C.C."/>
            <person name="Sailsbery J."/>
            <person name="Clay B."/>
            <person name="Brown D."/>
            <person name="John T."/>
            <person name="Oh Y."/>
            <person name="Young N."/>
            <person name="Fitzgerald M."/>
            <person name="Haas B.J."/>
            <person name="Zeng Q."/>
            <person name="Young S."/>
            <person name="Adiconis X."/>
            <person name="Fan L."/>
            <person name="Levin J.Z."/>
            <person name="Mitchell T.K."/>
            <person name="Okubara P.A."/>
            <person name="Farman M.L."/>
            <person name="Kohn L.M."/>
            <person name="Birren B."/>
            <person name="Ma L.-J."/>
            <person name="Dean R.A."/>
        </authorList>
    </citation>
    <scope>NUCLEOTIDE SEQUENCE</scope>
    <source>
        <strain evidence="4">ATCC 64411 / 73-15</strain>
    </source>
</reference>
<feature type="region of interest" description="Disordered" evidence="1">
    <location>
        <begin position="46"/>
        <end position="68"/>
    </location>
</feature>
<reference evidence="3" key="2">
    <citation type="submission" date="2010-05" db="EMBL/GenBank/DDBJ databases">
        <title>The Genome Sequence of Magnaporthe poae strain ATCC 64411.</title>
        <authorList>
            <consortium name="The Broad Institute Genome Sequencing Platform"/>
            <consortium name="Broad Institute Genome Sequencing Center for Infectious Disease"/>
            <person name="Ma L.-J."/>
            <person name="Dead R."/>
            <person name="Young S."/>
            <person name="Zeng Q."/>
            <person name="Koehrsen M."/>
            <person name="Alvarado L."/>
            <person name="Berlin A."/>
            <person name="Chapman S.B."/>
            <person name="Chen Z."/>
            <person name="Freedman E."/>
            <person name="Gellesch M."/>
            <person name="Goldberg J."/>
            <person name="Griggs A."/>
            <person name="Gujja S."/>
            <person name="Heilman E.R."/>
            <person name="Heiman D."/>
            <person name="Hepburn T."/>
            <person name="Howarth C."/>
            <person name="Jen D."/>
            <person name="Larson L."/>
            <person name="Mehta T."/>
            <person name="Neiman D."/>
            <person name="Pearson M."/>
            <person name="Roberts A."/>
            <person name="Saif S."/>
            <person name="Shea T."/>
            <person name="Shenoy N."/>
            <person name="Sisk P."/>
            <person name="Stolte C."/>
            <person name="Sykes S."/>
            <person name="Walk T."/>
            <person name="White J."/>
            <person name="Yandava C."/>
            <person name="Haas B."/>
            <person name="Nusbaum C."/>
            <person name="Birren B."/>
        </authorList>
    </citation>
    <scope>NUCLEOTIDE SEQUENCE</scope>
    <source>
        <strain evidence="3">ATCC 64411</strain>
    </source>
</reference>
<evidence type="ECO:0000313" key="5">
    <source>
        <dbReference type="Proteomes" id="UP000011715"/>
    </source>
</evidence>
<dbReference type="GO" id="GO:0006396">
    <property type="term" value="P:RNA processing"/>
    <property type="evidence" value="ECO:0007669"/>
    <property type="project" value="InterPro"/>
</dbReference>
<evidence type="ECO:0000313" key="4">
    <source>
        <dbReference type="EnsemblFungi" id="MAPG_02940T0"/>
    </source>
</evidence>
<evidence type="ECO:0000256" key="1">
    <source>
        <dbReference type="SAM" id="MobiDB-lite"/>
    </source>
</evidence>
<dbReference type="GO" id="GO:0032543">
    <property type="term" value="P:mitochondrial translation"/>
    <property type="evidence" value="ECO:0007669"/>
    <property type="project" value="InterPro"/>
</dbReference>
<dbReference type="InterPro" id="IPR000999">
    <property type="entry name" value="RNase_III_dom"/>
</dbReference>
<name>A0A0C4DSQ2_MAGP6</name>
<dbReference type="OMA" id="AHTMYAV"/>
<keyword evidence="5" id="KW-1185">Reference proteome</keyword>
<dbReference type="eggNOG" id="ENOG502RXWY">
    <property type="taxonomic scope" value="Eukaryota"/>
</dbReference>
<dbReference type="InterPro" id="IPR040030">
    <property type="entry name" value="Ribosomal_mL57"/>
</dbReference>
<reference evidence="4" key="5">
    <citation type="submission" date="2015-06" db="UniProtKB">
        <authorList>
            <consortium name="EnsemblFungi"/>
        </authorList>
    </citation>
    <scope>IDENTIFICATION</scope>
    <source>
        <strain evidence="4">ATCC 64411</strain>
    </source>
</reference>
<dbReference type="EnsemblFungi" id="MAPG_02940T0">
    <property type="protein sequence ID" value="MAPG_02940T0"/>
    <property type="gene ID" value="MAPG_02940"/>
</dbReference>
<dbReference type="GO" id="GO:0003735">
    <property type="term" value="F:structural constituent of ribosome"/>
    <property type="evidence" value="ECO:0007669"/>
    <property type="project" value="InterPro"/>
</dbReference>
<dbReference type="EMBL" id="ADBL01000712">
    <property type="status" value="NOT_ANNOTATED_CDS"/>
    <property type="molecule type" value="Genomic_DNA"/>
</dbReference>
<dbReference type="PANTHER" id="PTHR28160:SF1">
    <property type="entry name" value="LARGE RIBOSOMAL SUBUNIT PROTEIN ML57"/>
    <property type="match status" value="1"/>
</dbReference>
<sequence>MAFSSPRAGLSISRRVLQQQCKAPLPFQPFALPAAARCFSRSPARQQEASSIEDRITADPAGDVVAKDAPNEQDMPRWAKTPDRMKAPFSLAIPKEGDEKPAWKVNEDPAVLDEFYDRFLGRGGHKLLPEELKWLAVTHKSYDQGRRGFNTRLAHFGRQLLILEAIRFIMANPAATRAAPADEPADEPVAEPVAEPEGLRQPFEHPALANIDKLSLVQPQTLLSQQRLTKLALRNGLNNVVRWIPRNTKNLDKSGQVIVLHSALYAIVGALSLQNGAAVASRICRDRILSRIDI</sequence>
<dbReference type="OrthoDB" id="2281895at2759"/>
<dbReference type="Pfam" id="PF14622">
    <property type="entry name" value="Ribonucleas_3_3"/>
    <property type="match status" value="1"/>
</dbReference>
<dbReference type="FunFam" id="1.10.1520.10:FF:000018">
    <property type="entry name" value="RNase III domain protein"/>
    <property type="match status" value="1"/>
</dbReference>
<reference evidence="5" key="1">
    <citation type="submission" date="2010-05" db="EMBL/GenBank/DDBJ databases">
        <title>The genome sequence of Magnaporthe poae strain ATCC 64411.</title>
        <authorList>
            <person name="Ma L.-J."/>
            <person name="Dead R."/>
            <person name="Young S."/>
            <person name="Zeng Q."/>
            <person name="Koehrsen M."/>
            <person name="Alvarado L."/>
            <person name="Berlin A."/>
            <person name="Chapman S.B."/>
            <person name="Chen Z."/>
            <person name="Freedman E."/>
            <person name="Gellesch M."/>
            <person name="Goldberg J."/>
            <person name="Griggs A."/>
            <person name="Gujja S."/>
            <person name="Heilman E.R."/>
            <person name="Heiman D."/>
            <person name="Hepburn T."/>
            <person name="Howarth C."/>
            <person name="Jen D."/>
            <person name="Larson L."/>
            <person name="Mehta T."/>
            <person name="Neiman D."/>
            <person name="Pearson M."/>
            <person name="Roberts A."/>
            <person name="Saif S."/>
            <person name="Shea T."/>
            <person name="Shenoy N."/>
            <person name="Sisk P."/>
            <person name="Stolte C."/>
            <person name="Sykes S."/>
            <person name="Walk T."/>
            <person name="White J."/>
            <person name="Yandava C."/>
            <person name="Haas B."/>
            <person name="Nusbaum C."/>
            <person name="Birren B."/>
        </authorList>
    </citation>
    <scope>NUCLEOTIDE SEQUENCE [LARGE SCALE GENOMIC DNA]</scope>
    <source>
        <strain evidence="5">ATCC 64411 / 73-15</strain>
    </source>
</reference>
<feature type="domain" description="RNase III" evidence="2">
    <location>
        <begin position="130"/>
        <end position="291"/>
    </location>
</feature>
<dbReference type="Proteomes" id="UP000011715">
    <property type="component" value="Unassembled WGS sequence"/>
</dbReference>
<proteinExistence type="predicted"/>
<dbReference type="PANTHER" id="PTHR28160">
    <property type="entry name" value="54S RIBOSOMAL PROTEIN L15, MITOCHONDRIAL"/>
    <property type="match status" value="1"/>
</dbReference>
<gene>
    <name evidence="3" type="ORF">MAPG_02940</name>
</gene>
<dbReference type="GO" id="GO:0004525">
    <property type="term" value="F:ribonuclease III activity"/>
    <property type="evidence" value="ECO:0007669"/>
    <property type="project" value="InterPro"/>
</dbReference>
<accession>A0A0C4DSQ2</accession>
<dbReference type="EMBL" id="GL876967">
    <property type="protein sequence ID" value="KLU83891.1"/>
    <property type="molecule type" value="Genomic_DNA"/>
</dbReference>
<dbReference type="STRING" id="644358.A0A0C4DSQ2"/>
<protein>
    <recommendedName>
        <fullName evidence="2">RNase III domain-containing protein</fullName>
    </recommendedName>
</protein>
<evidence type="ECO:0000313" key="3">
    <source>
        <dbReference type="EMBL" id="KLU83891.1"/>
    </source>
</evidence>
<dbReference type="AlphaFoldDB" id="A0A0C4DSQ2"/>
<dbReference type="InterPro" id="IPR036389">
    <property type="entry name" value="RNase_III_sf"/>
</dbReference>
<evidence type="ECO:0000259" key="2">
    <source>
        <dbReference type="Pfam" id="PF14622"/>
    </source>
</evidence>
<organism evidence="4 5">
    <name type="scientific">Magnaporthiopsis poae (strain ATCC 64411 / 73-15)</name>
    <name type="common">Kentucky bluegrass fungus</name>
    <name type="synonym">Magnaporthe poae</name>
    <dbReference type="NCBI Taxonomy" id="644358"/>
    <lineage>
        <taxon>Eukaryota</taxon>
        <taxon>Fungi</taxon>
        <taxon>Dikarya</taxon>
        <taxon>Ascomycota</taxon>
        <taxon>Pezizomycotina</taxon>
        <taxon>Sordariomycetes</taxon>
        <taxon>Sordariomycetidae</taxon>
        <taxon>Magnaporthales</taxon>
        <taxon>Magnaporthaceae</taxon>
        <taxon>Magnaporthiopsis</taxon>
    </lineage>
</organism>